<dbReference type="Gene3D" id="1.10.10.10">
    <property type="entry name" value="Winged helix-like DNA-binding domain superfamily/Winged helix DNA-binding domain"/>
    <property type="match status" value="1"/>
</dbReference>
<accession>A0A5Q2VAF5</accession>
<evidence type="ECO:0000313" key="2">
    <source>
        <dbReference type="Proteomes" id="UP000381260"/>
    </source>
</evidence>
<dbReference type="InterPro" id="IPR036388">
    <property type="entry name" value="WH-like_DNA-bd_sf"/>
</dbReference>
<dbReference type="SUPFAM" id="SSF46894">
    <property type="entry name" value="C-terminal effector domain of the bipartite response regulators"/>
    <property type="match status" value="1"/>
</dbReference>
<dbReference type="Proteomes" id="UP000381260">
    <property type="component" value="Chromosome"/>
</dbReference>
<dbReference type="AlphaFoldDB" id="A0A5Q2VAF5"/>
<gene>
    <name evidence="1" type="ORF">GHV41_06665</name>
</gene>
<name>A0A5Q2VAF5_SERPR</name>
<dbReference type="GO" id="GO:0003677">
    <property type="term" value="F:DNA binding"/>
    <property type="evidence" value="ECO:0007669"/>
    <property type="project" value="InterPro"/>
</dbReference>
<dbReference type="GO" id="GO:0006355">
    <property type="term" value="P:regulation of DNA-templated transcription"/>
    <property type="evidence" value="ECO:0007669"/>
    <property type="project" value="InterPro"/>
</dbReference>
<evidence type="ECO:0000313" key="1">
    <source>
        <dbReference type="EMBL" id="QGH60541.1"/>
    </source>
</evidence>
<reference evidence="1 2" key="1">
    <citation type="submission" date="2019-11" db="EMBL/GenBank/DDBJ databases">
        <title>The Phosphoenolpyruvate Phosphotransferase System Regulates Serratia proteamaculans 336X Biofilm Formation and Wheat Roots colonization.</title>
        <authorList>
            <person name="Liu F."/>
        </authorList>
    </citation>
    <scope>NUCLEOTIDE SEQUENCE [LARGE SCALE GENOMIC DNA]</scope>
    <source>
        <strain evidence="1 2">336X</strain>
    </source>
</reference>
<protein>
    <recommendedName>
        <fullName evidence="3">OmpR/PhoB-type domain-containing protein</fullName>
    </recommendedName>
</protein>
<dbReference type="EMBL" id="CP045913">
    <property type="protein sequence ID" value="QGH60541.1"/>
    <property type="molecule type" value="Genomic_DNA"/>
</dbReference>
<proteinExistence type="predicted"/>
<evidence type="ECO:0008006" key="3">
    <source>
        <dbReference type="Google" id="ProtNLM"/>
    </source>
</evidence>
<organism evidence="1 2">
    <name type="scientific">Serratia proteamaculans</name>
    <dbReference type="NCBI Taxonomy" id="28151"/>
    <lineage>
        <taxon>Bacteria</taxon>
        <taxon>Pseudomonadati</taxon>
        <taxon>Pseudomonadota</taxon>
        <taxon>Gammaproteobacteria</taxon>
        <taxon>Enterobacterales</taxon>
        <taxon>Yersiniaceae</taxon>
        <taxon>Serratia</taxon>
    </lineage>
</organism>
<sequence>MKILLIDGFTKALSCKNKKVFLTDKEFLLFEYISSRRCGDNIPVSEIISHVWCGREAAIGRLNISQLIFRLRRKLELLDNAAKITFSMLNGISFSFLEKCIVLRNPYIFSFLTILIP</sequence>
<dbReference type="InterPro" id="IPR016032">
    <property type="entry name" value="Sig_transdc_resp-reg_C-effctor"/>
</dbReference>